<dbReference type="PROSITE" id="PS00108">
    <property type="entry name" value="PROTEIN_KINASE_ST"/>
    <property type="match status" value="1"/>
</dbReference>
<dbReference type="PANTHER" id="PTHR46538">
    <property type="entry name" value="PROTEIN KINASE DOMAIN-CONTAINING PROTEIN"/>
    <property type="match status" value="1"/>
</dbReference>
<evidence type="ECO:0000259" key="7">
    <source>
        <dbReference type="PROSITE" id="PS50011"/>
    </source>
</evidence>
<keyword evidence="5" id="KW-0175">Coiled coil</keyword>
<feature type="compositionally biased region" description="Low complexity" evidence="6">
    <location>
        <begin position="854"/>
        <end position="871"/>
    </location>
</feature>
<dbReference type="InterPro" id="IPR051585">
    <property type="entry name" value="STE20_Ser/Thr_Kinases"/>
</dbReference>
<feature type="compositionally biased region" description="Basic and acidic residues" evidence="6">
    <location>
        <begin position="842"/>
        <end position="853"/>
    </location>
</feature>
<dbReference type="GO" id="GO:0004674">
    <property type="term" value="F:protein serine/threonine kinase activity"/>
    <property type="evidence" value="ECO:0007669"/>
    <property type="project" value="UniProtKB-KW"/>
</dbReference>
<reference evidence="8" key="1">
    <citation type="submission" date="2019-05" db="EMBL/GenBank/DDBJ databases">
        <title>Annotation for the trematode Fasciolopsis buski.</title>
        <authorList>
            <person name="Choi Y.-J."/>
        </authorList>
    </citation>
    <scope>NUCLEOTIDE SEQUENCE</scope>
    <source>
        <strain evidence="8">HT</strain>
        <tissue evidence="8">Whole worm</tissue>
    </source>
</reference>
<dbReference type="AlphaFoldDB" id="A0A8E0RKT8"/>
<dbReference type="Pfam" id="PF12474">
    <property type="entry name" value="PKK"/>
    <property type="match status" value="1"/>
</dbReference>
<feature type="compositionally biased region" description="Basic and acidic residues" evidence="6">
    <location>
        <begin position="608"/>
        <end position="643"/>
    </location>
</feature>
<dbReference type="SUPFAM" id="SSF56112">
    <property type="entry name" value="Protein kinase-like (PK-like)"/>
    <property type="match status" value="1"/>
</dbReference>
<dbReference type="SMART" id="SM00220">
    <property type="entry name" value="S_TKc"/>
    <property type="match status" value="1"/>
</dbReference>
<feature type="compositionally biased region" description="Polar residues" evidence="6">
    <location>
        <begin position="646"/>
        <end position="672"/>
    </location>
</feature>
<dbReference type="InterPro" id="IPR008271">
    <property type="entry name" value="Ser/Thr_kinase_AS"/>
</dbReference>
<evidence type="ECO:0000313" key="8">
    <source>
        <dbReference type="EMBL" id="KAA0185930.1"/>
    </source>
</evidence>
<dbReference type="InterPro" id="IPR022165">
    <property type="entry name" value="PKK"/>
</dbReference>
<dbReference type="GO" id="GO:0005524">
    <property type="term" value="F:ATP binding"/>
    <property type="evidence" value="ECO:0007669"/>
    <property type="project" value="InterPro"/>
</dbReference>
<evidence type="ECO:0000256" key="2">
    <source>
        <dbReference type="ARBA" id="ARBA00022553"/>
    </source>
</evidence>
<gene>
    <name evidence="8" type="ORF">FBUS_03851</name>
</gene>
<dbReference type="OrthoDB" id="10027016at2759"/>
<dbReference type="InterPro" id="IPR011009">
    <property type="entry name" value="Kinase-like_dom_sf"/>
</dbReference>
<name>A0A8E0RKT8_9TREM</name>
<feature type="region of interest" description="Disordered" evidence="6">
    <location>
        <begin position="608"/>
        <end position="696"/>
    </location>
</feature>
<keyword evidence="1" id="KW-0723">Serine/threonine-protein kinase</keyword>
<dbReference type="PANTHER" id="PTHR46538:SF3">
    <property type="entry name" value="PROTEIN KINASE DOMAIN-CONTAINING PROTEIN"/>
    <property type="match status" value="1"/>
</dbReference>
<evidence type="ECO:0000256" key="3">
    <source>
        <dbReference type="ARBA" id="ARBA00022679"/>
    </source>
</evidence>
<feature type="compositionally biased region" description="Polar residues" evidence="6">
    <location>
        <begin position="680"/>
        <end position="696"/>
    </location>
</feature>
<keyword evidence="4 8" id="KW-0418">Kinase</keyword>
<feature type="region of interest" description="Disordered" evidence="6">
    <location>
        <begin position="842"/>
        <end position="878"/>
    </location>
</feature>
<dbReference type="Gene3D" id="1.10.510.10">
    <property type="entry name" value="Transferase(Phosphotransferase) domain 1"/>
    <property type="match status" value="1"/>
</dbReference>
<feature type="region of interest" description="Disordered" evidence="6">
    <location>
        <begin position="1165"/>
        <end position="1194"/>
    </location>
</feature>
<keyword evidence="9" id="KW-1185">Reference proteome</keyword>
<sequence>MSALKKVEFDSDVELEDFLVEIEILMNFKHPNILSLLEVYVYASKLWMYLELCGGGALDSIMNTLDKPLSESQIRFISHEVLNGLSFLHENLIIHRDMKAGNILLTLAGEVKLADFGVSARLASEKQKRDTFIGTAYWMAPEVIACESFKESPYNWKADVWSFGITVIELAEMRPPHNEINPTRVLLKITKSEPPKLKKPFLWSPEMQDFLTRCLQKDPSQRLECKELLMQPFVRDVCEDDRKHIRILLGELKADVVDTVEDVVDPADMAEVEQEEEVLVLPDSTKITIPLEVVEDEDEGFEADGDNKEEPLMTKDDYRDSEMELEFKPTAISTTEEEKVWDITFIVHLGQQKSVVLSKPSHADPLLLAEIAWSKSSVQSCSTNPNTAIRFKAPVKRSLSCKPSPSPKLTSTLPVADTADSSMNLIKQANLKRRATIAHAPPPATGRLFVFAVSDSSKGGTDPDAITFASTKNETGLPSEKSLSVLRQSSCRFRCTQSPVVIRLNRSKTIKTYYQPDNSPVRCRTELVVPFSPSMQPRVSQLRRRLVDQTSESTYSPRVRQLVGAFTAEIASQIIEEVISSETQQPSAPSCVFEVMRDLSQELQHDNSYTHDNHVFNDADLYKPKSRDTEGDQPHPVADEHVHPQSPASTLNSVTNYPTGTSGRSSVSPKSTSDGRDSALTGQSRTTGLSRNNSAYRTLTRTRRFVVDGKEVTTTSKRIIRVNDNNRKQREEELSKRKAELRAFRMLQKQETRQTRELTMLANQRQELLEGKLSSEFMTLQKNYEQELEVVSKNYRAQMERLEKDHEAETKKLRLDHVKAVQQFKDQLRAEIDTYSRAERKAAKRELQADRETSTFGSSSWSVKSSPPHASQSVDGSSASNIAQRLTVFRETQDTQLNDRITRLIEHYQRRLYSVRMEELVEKQTMRMNYEQDKWKMDQRHMRLRHQLARNRLQDFFTIKRQKLAGLLDLESNELRQTVEREREQLATVHAIERKNQVKNAKIQSKKKVADFQRLLRGEQTVLSPQFRERLREYEDTVRTQMLEEGFQLEQRQRCQQSLLERSILTRLRELEQNHVQKRNELLELEVERLQELDEKHDQELRVYMDSLPRNQALLRNQFAEERAAISHSNGGCCFSDTSRCSTSNANGNRQTAVFQSLHAPFSDSFSNPRQRISVSKIHSASMSPARNRRRSDK</sequence>
<proteinExistence type="predicted"/>
<evidence type="ECO:0000256" key="6">
    <source>
        <dbReference type="SAM" id="MobiDB-lite"/>
    </source>
</evidence>
<organism evidence="8 9">
    <name type="scientific">Fasciolopsis buskii</name>
    <dbReference type="NCBI Taxonomy" id="27845"/>
    <lineage>
        <taxon>Eukaryota</taxon>
        <taxon>Metazoa</taxon>
        <taxon>Spiralia</taxon>
        <taxon>Lophotrochozoa</taxon>
        <taxon>Platyhelminthes</taxon>
        <taxon>Trematoda</taxon>
        <taxon>Digenea</taxon>
        <taxon>Plagiorchiida</taxon>
        <taxon>Echinostomata</taxon>
        <taxon>Echinostomatoidea</taxon>
        <taxon>Fasciolidae</taxon>
        <taxon>Fasciolopsis</taxon>
    </lineage>
</organism>
<evidence type="ECO:0000313" key="9">
    <source>
        <dbReference type="Proteomes" id="UP000728185"/>
    </source>
</evidence>
<dbReference type="FunFam" id="1.10.510.10:FF:001298">
    <property type="entry name" value="STE20-like kinase"/>
    <property type="match status" value="1"/>
</dbReference>
<dbReference type="InterPro" id="IPR000719">
    <property type="entry name" value="Prot_kinase_dom"/>
</dbReference>
<comment type="caution">
    <text evidence="8">The sequence shown here is derived from an EMBL/GenBank/DDBJ whole genome shotgun (WGS) entry which is preliminary data.</text>
</comment>
<keyword evidence="2" id="KW-0597">Phosphoprotein</keyword>
<evidence type="ECO:0000256" key="4">
    <source>
        <dbReference type="ARBA" id="ARBA00022777"/>
    </source>
</evidence>
<dbReference type="EMBL" id="LUCM01010097">
    <property type="protein sequence ID" value="KAA0185930.1"/>
    <property type="molecule type" value="Genomic_DNA"/>
</dbReference>
<evidence type="ECO:0000256" key="5">
    <source>
        <dbReference type="SAM" id="Coils"/>
    </source>
</evidence>
<dbReference type="Proteomes" id="UP000728185">
    <property type="component" value="Unassembled WGS sequence"/>
</dbReference>
<accession>A0A8E0RKT8</accession>
<dbReference type="Pfam" id="PF00069">
    <property type="entry name" value="Pkinase"/>
    <property type="match status" value="1"/>
</dbReference>
<protein>
    <submittedName>
        <fullName evidence="8">Serine/threonine-protein kinase 10</fullName>
    </submittedName>
</protein>
<feature type="domain" description="Protein kinase" evidence="7">
    <location>
        <begin position="1"/>
        <end position="234"/>
    </location>
</feature>
<keyword evidence="3" id="KW-0808">Transferase</keyword>
<dbReference type="PROSITE" id="PS50011">
    <property type="entry name" value="PROTEIN_KINASE_DOM"/>
    <property type="match status" value="1"/>
</dbReference>
<evidence type="ECO:0000256" key="1">
    <source>
        <dbReference type="ARBA" id="ARBA00022527"/>
    </source>
</evidence>
<feature type="compositionally biased region" description="Polar residues" evidence="6">
    <location>
        <begin position="1165"/>
        <end position="1185"/>
    </location>
</feature>
<feature type="coiled-coil region" evidence="5">
    <location>
        <begin position="1068"/>
        <end position="1100"/>
    </location>
</feature>